<gene>
    <name evidence="1" type="ORF">PXEA_LOCUS26049</name>
</gene>
<comment type="caution">
    <text evidence="1">The sequence shown here is derived from an EMBL/GenBank/DDBJ whole genome shotgun (WGS) entry which is preliminary data.</text>
</comment>
<accession>A0A448XB93</accession>
<reference evidence="1" key="1">
    <citation type="submission" date="2018-11" db="EMBL/GenBank/DDBJ databases">
        <authorList>
            <consortium name="Pathogen Informatics"/>
        </authorList>
    </citation>
    <scope>NUCLEOTIDE SEQUENCE</scope>
</reference>
<dbReference type="AlphaFoldDB" id="A0A448XB93"/>
<dbReference type="EMBL" id="CAAALY010244409">
    <property type="protein sequence ID" value="VEL32609.1"/>
    <property type="molecule type" value="Genomic_DNA"/>
</dbReference>
<name>A0A448XB93_9PLAT</name>
<protein>
    <submittedName>
        <fullName evidence="1">Uncharacterized protein</fullName>
    </submittedName>
</protein>
<sequence length="85" mass="9491">MLGRLGYRKAYPAWVSNTNDVHIPLEDIDEKLVKTVEDRVILRSKGGRKTACLAHRIQSGRLSACATLKIGHRIDHELGSALVRD</sequence>
<dbReference type="Proteomes" id="UP000784294">
    <property type="component" value="Unassembled WGS sequence"/>
</dbReference>
<organism evidence="1 2">
    <name type="scientific">Protopolystoma xenopodis</name>
    <dbReference type="NCBI Taxonomy" id="117903"/>
    <lineage>
        <taxon>Eukaryota</taxon>
        <taxon>Metazoa</taxon>
        <taxon>Spiralia</taxon>
        <taxon>Lophotrochozoa</taxon>
        <taxon>Platyhelminthes</taxon>
        <taxon>Monogenea</taxon>
        <taxon>Polyopisthocotylea</taxon>
        <taxon>Polystomatidea</taxon>
        <taxon>Polystomatidae</taxon>
        <taxon>Protopolystoma</taxon>
    </lineage>
</organism>
<proteinExistence type="predicted"/>
<evidence type="ECO:0000313" key="2">
    <source>
        <dbReference type="Proteomes" id="UP000784294"/>
    </source>
</evidence>
<keyword evidence="2" id="KW-1185">Reference proteome</keyword>
<evidence type="ECO:0000313" key="1">
    <source>
        <dbReference type="EMBL" id="VEL32609.1"/>
    </source>
</evidence>